<dbReference type="GO" id="GO:0015171">
    <property type="term" value="F:amino acid transmembrane transporter activity"/>
    <property type="evidence" value="ECO:0007669"/>
    <property type="project" value="TreeGrafter"/>
</dbReference>
<reference evidence="8 9" key="1">
    <citation type="submission" date="2016-10" db="EMBL/GenBank/DDBJ databases">
        <authorList>
            <person name="Cai Z."/>
        </authorList>
    </citation>
    <scope>NUCLEOTIDE SEQUENCE [LARGE SCALE GENOMIC DNA]</scope>
</reference>
<dbReference type="Pfam" id="PF13906">
    <property type="entry name" value="AA_permease_C"/>
    <property type="match status" value="1"/>
</dbReference>
<feature type="transmembrane region" description="Helical" evidence="6">
    <location>
        <begin position="514"/>
        <end position="532"/>
    </location>
</feature>
<evidence type="ECO:0000256" key="3">
    <source>
        <dbReference type="ARBA" id="ARBA00022692"/>
    </source>
</evidence>
<protein>
    <recommendedName>
        <fullName evidence="7">Cationic amino acid transporter C-terminal domain-containing protein</fullName>
    </recommendedName>
</protein>
<keyword evidence="5 6" id="KW-0472">Membrane</keyword>
<dbReference type="STRING" id="3088.A0A383WBL9"/>
<dbReference type="AlphaFoldDB" id="A0A383WBL9"/>
<feature type="transmembrane region" description="Helical" evidence="6">
    <location>
        <begin position="59"/>
        <end position="81"/>
    </location>
</feature>
<organism evidence="8 9">
    <name type="scientific">Tetradesmus obliquus</name>
    <name type="common">Green alga</name>
    <name type="synonym">Acutodesmus obliquus</name>
    <dbReference type="NCBI Taxonomy" id="3088"/>
    <lineage>
        <taxon>Eukaryota</taxon>
        <taxon>Viridiplantae</taxon>
        <taxon>Chlorophyta</taxon>
        <taxon>core chlorophytes</taxon>
        <taxon>Chlorophyceae</taxon>
        <taxon>CS clade</taxon>
        <taxon>Sphaeropleales</taxon>
        <taxon>Scenedesmaceae</taxon>
        <taxon>Tetradesmus</taxon>
    </lineage>
</organism>
<dbReference type="InterPro" id="IPR029485">
    <property type="entry name" value="CAT_C"/>
</dbReference>
<evidence type="ECO:0000256" key="6">
    <source>
        <dbReference type="SAM" id="Phobius"/>
    </source>
</evidence>
<evidence type="ECO:0000313" key="9">
    <source>
        <dbReference type="Proteomes" id="UP000256970"/>
    </source>
</evidence>
<evidence type="ECO:0000256" key="4">
    <source>
        <dbReference type="ARBA" id="ARBA00022989"/>
    </source>
</evidence>
<feature type="transmembrane region" description="Helical" evidence="6">
    <location>
        <begin position="396"/>
        <end position="417"/>
    </location>
</feature>
<evidence type="ECO:0000259" key="7">
    <source>
        <dbReference type="Pfam" id="PF13906"/>
    </source>
</evidence>
<keyword evidence="3 6" id="KW-0812">Transmembrane</keyword>
<dbReference type="PANTHER" id="PTHR43243">
    <property type="entry name" value="INNER MEMBRANE TRANSPORTER YGJI-RELATED"/>
    <property type="match status" value="1"/>
</dbReference>
<feature type="transmembrane region" description="Helical" evidence="6">
    <location>
        <begin position="202"/>
        <end position="223"/>
    </location>
</feature>
<keyword evidence="4 6" id="KW-1133">Transmembrane helix</keyword>
<feature type="transmembrane region" description="Helical" evidence="6">
    <location>
        <begin position="174"/>
        <end position="195"/>
    </location>
</feature>
<feature type="transmembrane region" description="Helical" evidence="6">
    <location>
        <begin position="243"/>
        <end position="264"/>
    </location>
</feature>
<dbReference type="EMBL" id="FNXT01001205">
    <property type="protein sequence ID" value="SZX74106.1"/>
    <property type="molecule type" value="Genomic_DNA"/>
</dbReference>
<dbReference type="GO" id="GO:0005886">
    <property type="term" value="C:plasma membrane"/>
    <property type="evidence" value="ECO:0007669"/>
    <property type="project" value="TreeGrafter"/>
</dbReference>
<dbReference type="Gene3D" id="1.20.1740.10">
    <property type="entry name" value="Amino acid/polyamine transporter I"/>
    <property type="match status" value="1"/>
</dbReference>
<feature type="transmembrane region" description="Helical" evidence="6">
    <location>
        <begin position="371"/>
        <end position="390"/>
    </location>
</feature>
<dbReference type="PANTHER" id="PTHR43243:SF41">
    <property type="entry name" value="CATIONIC AMINO ACID TRANSPORTER 7, CHLOROPLASTIC"/>
    <property type="match status" value="1"/>
</dbReference>
<keyword evidence="9" id="KW-1185">Reference proteome</keyword>
<evidence type="ECO:0000313" key="8">
    <source>
        <dbReference type="EMBL" id="SZX74106.1"/>
    </source>
</evidence>
<accession>A0A383WBL9</accession>
<evidence type="ECO:0000256" key="2">
    <source>
        <dbReference type="ARBA" id="ARBA00008572"/>
    </source>
</evidence>
<proteinExistence type="inferred from homology"/>
<sequence length="590" mass="63131">MGFATDVFGFPSGGAYVKQLKRAPLTWVERVFKVRTFQEQEDDRHEVGEMKRCLGAFDLICIGVGLMLGAGVFVTTGAVAANDAGPAVIISYLVAGFSACLSSLCYAEFSANMPLSGGAYSYISAVFGEFLAWITVANLILEYILANAAVIRGFSPYFAMLINKAPESLVTATANYTLDWFAFGWCLLLTVMLVLGTKESAMFNLVVTIVHIVLVVFIIIAGLVKSKPAVNLQPFTPFGVRGIFNGAAIVFFSYIGFDAVATSAEEVKNPKRDLPLGILGALCIVTICYILMSLALVSMVPISALQEAGSFAAAFQYVGMDWARYIVALGALLGIITGTLVGMFAVSRIIAAVARQHLLPPFLAKVHKRFGTPYISTALSGVATAVIALFTSFDELLNMVSISTLFAFWIVALALMWKRYYTPGSKGKNALMAGQLLLLVGAALTFTIVYWVMPDSHIGMIVAAAVFVLMAFTLFFTGRQGHRPSSYSVPLFPFVPALSVGLNTFLLGQLDREAYIRFGVWTVAVTGVYLLYGSLASAEHSKKADRALPMKGSTLDDVPSLPFSAAAEEKGLVANSEAVDTAADAASAKP</sequence>
<feature type="transmembrane region" description="Helical" evidence="6">
    <location>
        <begin position="429"/>
        <end position="452"/>
    </location>
</feature>
<feature type="transmembrane region" description="Helical" evidence="6">
    <location>
        <begin position="276"/>
        <end position="302"/>
    </location>
</feature>
<feature type="transmembrane region" description="Helical" evidence="6">
    <location>
        <begin position="322"/>
        <end position="350"/>
    </location>
</feature>
<feature type="transmembrane region" description="Helical" evidence="6">
    <location>
        <begin position="130"/>
        <end position="154"/>
    </location>
</feature>
<dbReference type="Pfam" id="PF13520">
    <property type="entry name" value="AA_permease_2"/>
    <property type="match status" value="1"/>
</dbReference>
<feature type="transmembrane region" description="Helical" evidence="6">
    <location>
        <begin position="489"/>
        <end position="508"/>
    </location>
</feature>
<feature type="domain" description="Cationic amino acid transporter C-terminal" evidence="7">
    <location>
        <begin position="487"/>
        <end position="535"/>
    </location>
</feature>
<feature type="transmembrane region" description="Helical" evidence="6">
    <location>
        <begin position="458"/>
        <end position="477"/>
    </location>
</feature>
<name>A0A383WBL9_TETOB</name>
<feature type="transmembrane region" description="Helical" evidence="6">
    <location>
        <begin position="87"/>
        <end position="109"/>
    </location>
</feature>
<evidence type="ECO:0000256" key="1">
    <source>
        <dbReference type="ARBA" id="ARBA00004141"/>
    </source>
</evidence>
<dbReference type="InterPro" id="IPR002293">
    <property type="entry name" value="AA/rel_permease1"/>
</dbReference>
<gene>
    <name evidence="8" type="ORF">BQ4739_LOCUS14357</name>
</gene>
<comment type="similarity">
    <text evidence="2">Belongs to the amino acid-polyamine-organocation (APC) superfamily. Cationic amino acid transporter (CAT) (TC 2.A.3.3) family.</text>
</comment>
<evidence type="ECO:0000256" key="5">
    <source>
        <dbReference type="ARBA" id="ARBA00023136"/>
    </source>
</evidence>
<comment type="subcellular location">
    <subcellularLocation>
        <location evidence="1">Membrane</location>
        <topology evidence="1">Multi-pass membrane protein</topology>
    </subcellularLocation>
</comment>
<dbReference type="Proteomes" id="UP000256970">
    <property type="component" value="Unassembled WGS sequence"/>
</dbReference>